<comment type="caution">
    <text evidence="8">The sequence shown here is derived from an EMBL/GenBank/DDBJ whole genome shotgun (WGS) entry which is preliminary data.</text>
</comment>
<keyword evidence="3 7" id="KW-0507">mRNA processing</keyword>
<evidence type="ECO:0000256" key="7">
    <source>
        <dbReference type="RuleBase" id="RU367025"/>
    </source>
</evidence>
<evidence type="ECO:0000256" key="1">
    <source>
        <dbReference type="ARBA" id="ARBA00004123"/>
    </source>
</evidence>
<name>A0AAN7BVY9_9PEZI</name>
<dbReference type="EMBL" id="MU865297">
    <property type="protein sequence ID" value="KAK4230609.1"/>
    <property type="molecule type" value="Genomic_DNA"/>
</dbReference>
<protein>
    <recommendedName>
        <fullName evidence="7">Pre-mRNA-splicing factor 38</fullName>
    </recommendedName>
</protein>
<keyword evidence="5 7" id="KW-0508">mRNA splicing</keyword>
<evidence type="ECO:0000256" key="3">
    <source>
        <dbReference type="ARBA" id="ARBA00022664"/>
    </source>
</evidence>
<dbReference type="GO" id="GO:0005681">
    <property type="term" value="C:spliceosomal complex"/>
    <property type="evidence" value="ECO:0007669"/>
    <property type="project" value="UniProtKB-KW"/>
</dbReference>
<reference evidence="8" key="1">
    <citation type="journal article" date="2023" name="Mol. Phylogenet. Evol.">
        <title>Genome-scale phylogeny and comparative genomics of the fungal order Sordariales.</title>
        <authorList>
            <person name="Hensen N."/>
            <person name="Bonometti L."/>
            <person name="Westerberg I."/>
            <person name="Brannstrom I.O."/>
            <person name="Guillou S."/>
            <person name="Cros-Aarteil S."/>
            <person name="Calhoun S."/>
            <person name="Haridas S."/>
            <person name="Kuo A."/>
            <person name="Mondo S."/>
            <person name="Pangilinan J."/>
            <person name="Riley R."/>
            <person name="LaButti K."/>
            <person name="Andreopoulos B."/>
            <person name="Lipzen A."/>
            <person name="Chen C."/>
            <person name="Yan M."/>
            <person name="Daum C."/>
            <person name="Ng V."/>
            <person name="Clum A."/>
            <person name="Steindorff A."/>
            <person name="Ohm R.A."/>
            <person name="Martin F."/>
            <person name="Silar P."/>
            <person name="Natvig D.O."/>
            <person name="Lalanne C."/>
            <person name="Gautier V."/>
            <person name="Ament-Velasquez S.L."/>
            <person name="Kruys A."/>
            <person name="Hutchinson M.I."/>
            <person name="Powell A.J."/>
            <person name="Barry K."/>
            <person name="Miller A.N."/>
            <person name="Grigoriev I.V."/>
            <person name="Debuchy R."/>
            <person name="Gladieux P."/>
            <person name="Hiltunen Thoren M."/>
            <person name="Johannesson H."/>
        </authorList>
    </citation>
    <scope>NUCLEOTIDE SEQUENCE</scope>
    <source>
        <strain evidence="8">CBS 990.96</strain>
    </source>
</reference>
<comment type="function">
    <text evidence="7">Required for pre-mRNA splicing.</text>
</comment>
<comment type="subcellular location">
    <subcellularLocation>
        <location evidence="1 7">Nucleus</location>
    </subcellularLocation>
</comment>
<sequence length="89" mass="10626">MPPKQEYHHVDERGTSASTPFLCLAFKLLQLVSSDEILDEYLNFGGEKFKYLRALAVFYIRLTRRDKDMDQKLEPFLEDKRKLKRKETE</sequence>
<evidence type="ECO:0000256" key="5">
    <source>
        <dbReference type="ARBA" id="ARBA00023187"/>
    </source>
</evidence>
<evidence type="ECO:0000256" key="4">
    <source>
        <dbReference type="ARBA" id="ARBA00022728"/>
    </source>
</evidence>
<dbReference type="InterPro" id="IPR005037">
    <property type="entry name" value="PRP38"/>
</dbReference>
<dbReference type="Pfam" id="PF03371">
    <property type="entry name" value="PRP38"/>
    <property type="match status" value="1"/>
</dbReference>
<accession>A0AAN7BVY9</accession>
<evidence type="ECO:0000313" key="8">
    <source>
        <dbReference type="EMBL" id="KAK4230609.1"/>
    </source>
</evidence>
<evidence type="ECO:0000313" key="9">
    <source>
        <dbReference type="Proteomes" id="UP001301958"/>
    </source>
</evidence>
<dbReference type="PANTHER" id="PTHR23142">
    <property type="entry name" value="PRE-MRNA-SPLICING FACTOR 38A-RELATED"/>
    <property type="match status" value="1"/>
</dbReference>
<dbReference type="Proteomes" id="UP001301958">
    <property type="component" value="Unassembled WGS sequence"/>
</dbReference>
<organism evidence="8 9">
    <name type="scientific">Podospora fimiseda</name>
    <dbReference type="NCBI Taxonomy" id="252190"/>
    <lineage>
        <taxon>Eukaryota</taxon>
        <taxon>Fungi</taxon>
        <taxon>Dikarya</taxon>
        <taxon>Ascomycota</taxon>
        <taxon>Pezizomycotina</taxon>
        <taxon>Sordariomycetes</taxon>
        <taxon>Sordariomycetidae</taxon>
        <taxon>Sordariales</taxon>
        <taxon>Podosporaceae</taxon>
        <taxon>Podospora</taxon>
    </lineage>
</organism>
<evidence type="ECO:0000256" key="2">
    <source>
        <dbReference type="ARBA" id="ARBA00006164"/>
    </source>
</evidence>
<keyword evidence="4 7" id="KW-0747">Spliceosome</keyword>
<comment type="similarity">
    <text evidence="2 7">Belongs to the PRP38 family.</text>
</comment>
<evidence type="ECO:0000256" key="6">
    <source>
        <dbReference type="ARBA" id="ARBA00023242"/>
    </source>
</evidence>
<reference evidence="8" key="2">
    <citation type="submission" date="2023-05" db="EMBL/GenBank/DDBJ databases">
        <authorList>
            <consortium name="Lawrence Berkeley National Laboratory"/>
            <person name="Steindorff A."/>
            <person name="Hensen N."/>
            <person name="Bonometti L."/>
            <person name="Westerberg I."/>
            <person name="Brannstrom I.O."/>
            <person name="Guillou S."/>
            <person name="Cros-Aarteil S."/>
            <person name="Calhoun S."/>
            <person name="Haridas S."/>
            <person name="Kuo A."/>
            <person name="Mondo S."/>
            <person name="Pangilinan J."/>
            <person name="Riley R."/>
            <person name="Labutti K."/>
            <person name="Andreopoulos B."/>
            <person name="Lipzen A."/>
            <person name="Chen C."/>
            <person name="Yanf M."/>
            <person name="Daum C."/>
            <person name="Ng V."/>
            <person name="Clum A."/>
            <person name="Ohm R."/>
            <person name="Martin F."/>
            <person name="Silar P."/>
            <person name="Natvig D."/>
            <person name="Lalanne C."/>
            <person name="Gautier V."/>
            <person name="Ament-Velasquez S.L."/>
            <person name="Kruys A."/>
            <person name="Hutchinson M.I."/>
            <person name="Powell A.J."/>
            <person name="Barry K."/>
            <person name="Miller A.N."/>
            <person name="Grigoriev I.V."/>
            <person name="Debuchy R."/>
            <person name="Gladieux P."/>
            <person name="Thoren M.H."/>
            <person name="Johannesson H."/>
        </authorList>
    </citation>
    <scope>NUCLEOTIDE SEQUENCE</scope>
    <source>
        <strain evidence="8">CBS 990.96</strain>
    </source>
</reference>
<keyword evidence="6 7" id="KW-0539">Nucleus</keyword>
<dbReference type="AlphaFoldDB" id="A0AAN7BVY9"/>
<dbReference type="GO" id="GO:0000398">
    <property type="term" value="P:mRNA splicing, via spliceosome"/>
    <property type="evidence" value="ECO:0007669"/>
    <property type="project" value="UniProtKB-UniRule"/>
</dbReference>
<gene>
    <name evidence="8" type="ORF">QBC38DRAFT_18595</name>
</gene>
<keyword evidence="9" id="KW-1185">Reference proteome</keyword>
<proteinExistence type="inferred from homology"/>